<feature type="domain" description="Aminoglycoside phosphotransferase" evidence="1">
    <location>
        <begin position="137"/>
        <end position="248"/>
    </location>
</feature>
<name>A0A2H0REZ7_9BACT</name>
<gene>
    <name evidence="2" type="ORF">COV10_02040</name>
</gene>
<accession>A0A2H0REZ7</accession>
<dbReference type="Gene3D" id="3.90.1200.10">
    <property type="match status" value="1"/>
</dbReference>
<dbReference type="Pfam" id="PF01636">
    <property type="entry name" value="APH"/>
    <property type="match status" value="1"/>
</dbReference>
<proteinExistence type="predicted"/>
<evidence type="ECO:0000313" key="2">
    <source>
        <dbReference type="EMBL" id="PIR44966.1"/>
    </source>
</evidence>
<evidence type="ECO:0000259" key="1">
    <source>
        <dbReference type="Pfam" id="PF01636"/>
    </source>
</evidence>
<organism evidence="2 3">
    <name type="scientific">Candidatus Vogelbacteria bacterium CG10_big_fil_rev_8_21_14_0_10_51_16</name>
    <dbReference type="NCBI Taxonomy" id="1975045"/>
    <lineage>
        <taxon>Bacteria</taxon>
        <taxon>Candidatus Vogeliibacteriota</taxon>
    </lineage>
</organism>
<sequence length="268" mass="30490">MIKIFERVIRERATQYLKEGDFPLSFLKFSTVTSGKTLNDKVIFLVFKNNAGVPFLCLKTVRVYKARDVILKNYSNLKDLNALMGETPSPSMFAKAIHLHDDGESIFSIETVCPGRRPVLDKKSLGFVVAEYSGFQEDLARRSPTQLFPGEQFAREILNDSGLGRSDQEEVLEFADSLAVAKPMVPRIIQHGDLTEDNILIGNGVLHIIDYDFVGITTLPGFDLFGLFKRYDRSKTKELFREYMPAYFSRVGAEVGESQYEYLSFLYY</sequence>
<feature type="non-terminal residue" evidence="2">
    <location>
        <position position="268"/>
    </location>
</feature>
<comment type="caution">
    <text evidence="2">The sequence shown here is derived from an EMBL/GenBank/DDBJ whole genome shotgun (WGS) entry which is preliminary data.</text>
</comment>
<reference evidence="2 3" key="1">
    <citation type="submission" date="2017-09" db="EMBL/GenBank/DDBJ databases">
        <title>Depth-based differentiation of microbial function through sediment-hosted aquifers and enrichment of novel symbionts in the deep terrestrial subsurface.</title>
        <authorList>
            <person name="Probst A.J."/>
            <person name="Ladd B."/>
            <person name="Jarett J.K."/>
            <person name="Geller-Mcgrath D.E."/>
            <person name="Sieber C.M."/>
            <person name="Emerson J.B."/>
            <person name="Anantharaman K."/>
            <person name="Thomas B.C."/>
            <person name="Malmstrom R."/>
            <person name="Stieglmeier M."/>
            <person name="Klingl A."/>
            <person name="Woyke T."/>
            <person name="Ryan C.M."/>
            <person name="Banfield J.F."/>
        </authorList>
    </citation>
    <scope>NUCLEOTIDE SEQUENCE [LARGE SCALE GENOMIC DNA]</scope>
    <source>
        <strain evidence="2">CG10_big_fil_rev_8_21_14_0_10_51_16</strain>
    </source>
</reference>
<dbReference type="InterPro" id="IPR002575">
    <property type="entry name" value="Aminoglycoside_PTrfase"/>
</dbReference>
<evidence type="ECO:0000313" key="3">
    <source>
        <dbReference type="Proteomes" id="UP000228767"/>
    </source>
</evidence>
<dbReference type="Proteomes" id="UP000228767">
    <property type="component" value="Unassembled WGS sequence"/>
</dbReference>
<dbReference type="SUPFAM" id="SSF56112">
    <property type="entry name" value="Protein kinase-like (PK-like)"/>
    <property type="match status" value="1"/>
</dbReference>
<dbReference type="AlphaFoldDB" id="A0A2H0REZ7"/>
<protein>
    <recommendedName>
        <fullName evidence="1">Aminoglycoside phosphotransferase domain-containing protein</fullName>
    </recommendedName>
</protein>
<dbReference type="EMBL" id="PCYI01000014">
    <property type="protein sequence ID" value="PIR44966.1"/>
    <property type="molecule type" value="Genomic_DNA"/>
</dbReference>
<dbReference type="InterPro" id="IPR011009">
    <property type="entry name" value="Kinase-like_dom_sf"/>
</dbReference>